<evidence type="ECO:0000313" key="3">
    <source>
        <dbReference type="RefSeq" id="XP_028966726.1"/>
    </source>
</evidence>
<dbReference type="GeneID" id="114828097"/>
<dbReference type="RefSeq" id="XP_028966726.1">
    <property type="nucleotide sequence ID" value="XM_029110893.1"/>
</dbReference>
<dbReference type="Gene3D" id="3.15.10.50">
    <property type="match status" value="1"/>
</dbReference>
<gene>
    <name evidence="3" type="primary">LOC114828097</name>
</gene>
<proteinExistence type="predicted"/>
<keyword evidence="1" id="KW-0812">Transmembrane</keyword>
<evidence type="ECO:0000256" key="1">
    <source>
        <dbReference type="SAM" id="Phobius"/>
    </source>
</evidence>
<reference evidence="3" key="1">
    <citation type="submission" date="2025-08" db="UniProtKB">
        <authorList>
            <consortium name="RefSeq"/>
        </authorList>
    </citation>
    <scope>IDENTIFICATION</scope>
</reference>
<keyword evidence="2" id="KW-1185">Reference proteome</keyword>
<name>A0AAJ7SDH1_9ACAR</name>
<keyword evidence="1" id="KW-0472">Membrane</keyword>
<organism evidence="2 3">
    <name type="scientific">Galendromus occidentalis</name>
    <name type="common">western predatory mite</name>
    <dbReference type="NCBI Taxonomy" id="34638"/>
    <lineage>
        <taxon>Eukaryota</taxon>
        <taxon>Metazoa</taxon>
        <taxon>Ecdysozoa</taxon>
        <taxon>Arthropoda</taxon>
        <taxon>Chelicerata</taxon>
        <taxon>Arachnida</taxon>
        <taxon>Acari</taxon>
        <taxon>Parasitiformes</taxon>
        <taxon>Mesostigmata</taxon>
        <taxon>Gamasina</taxon>
        <taxon>Phytoseioidea</taxon>
        <taxon>Phytoseiidae</taxon>
        <taxon>Typhlodrominae</taxon>
        <taxon>Galendromus</taxon>
    </lineage>
</organism>
<dbReference type="AlphaFoldDB" id="A0AAJ7SDH1"/>
<dbReference type="Proteomes" id="UP000694867">
    <property type="component" value="Unplaced"/>
</dbReference>
<dbReference type="InterPro" id="IPR038602">
    <property type="entry name" value="Mite_allergen_7_sf"/>
</dbReference>
<accession>A0AAJ7SDH1</accession>
<evidence type="ECO:0000313" key="2">
    <source>
        <dbReference type="Proteomes" id="UP000694867"/>
    </source>
</evidence>
<protein>
    <submittedName>
        <fullName evidence="3">Uncharacterized protein LOC114828097</fullName>
    </submittedName>
</protein>
<feature type="transmembrane region" description="Helical" evidence="1">
    <location>
        <begin position="12"/>
        <end position="35"/>
    </location>
</feature>
<dbReference type="KEGG" id="goe:114828097"/>
<keyword evidence="1" id="KW-1133">Transmembrane helix</keyword>
<sequence>MCFRCCCCCCKTSLCLLLTSILLVVVVIVLIHPAFLNVEDVIEFEEDYAFRESGGSGTSTRANEMVDRLIFVMKRSAIISPQLNNITVERRLDTKHGSLEDLNIRGLIAGMHRSGDAVLSAANARFFLAMPITLKNITIRGVHQRESPVGSLQATGVARVDMVSTRFRVSLSAKGMHLDDFRITRMGRIRMKELDFLPGLDWIFSWIGETTINQRRAELVGPLEEAGRRVFQKALGTVTQDKIAEFIAERTNRFRMLG</sequence>